<dbReference type="Pfam" id="PF00893">
    <property type="entry name" value="Multi_Drug_Res"/>
    <property type="match status" value="1"/>
</dbReference>
<evidence type="ECO:0000256" key="1">
    <source>
        <dbReference type="ARBA" id="ARBA00004651"/>
    </source>
</evidence>
<organism evidence="9 10">
    <name type="scientific">Bifidobacterium tibiigranuli</name>
    <dbReference type="NCBI Taxonomy" id="2172043"/>
    <lineage>
        <taxon>Bacteria</taxon>
        <taxon>Bacillati</taxon>
        <taxon>Actinomycetota</taxon>
        <taxon>Actinomycetes</taxon>
        <taxon>Bifidobacteriales</taxon>
        <taxon>Bifidobacteriaceae</taxon>
        <taxon>Bifidobacterium</taxon>
    </lineage>
</organism>
<feature type="transmembrane region" description="Helical" evidence="8">
    <location>
        <begin position="84"/>
        <end position="102"/>
    </location>
</feature>
<dbReference type="Gene3D" id="1.10.3730.20">
    <property type="match status" value="1"/>
</dbReference>
<reference evidence="9 10" key="1">
    <citation type="submission" date="2018-04" db="EMBL/GenBank/DDBJ databases">
        <authorList>
            <person name="Eckel V.P."/>
            <person name="Vogel R.F."/>
        </authorList>
    </citation>
    <scope>NUCLEOTIDE SEQUENCE [LARGE SCALE GENOMIC DNA]</scope>
    <source>
        <strain evidence="10">TMW 2.1764</strain>
    </source>
</reference>
<evidence type="ECO:0000313" key="10">
    <source>
        <dbReference type="Proteomes" id="UP000325415"/>
    </source>
</evidence>
<evidence type="ECO:0000256" key="8">
    <source>
        <dbReference type="SAM" id="Phobius"/>
    </source>
</evidence>
<dbReference type="GO" id="GO:0022857">
    <property type="term" value="F:transmembrane transporter activity"/>
    <property type="evidence" value="ECO:0007669"/>
    <property type="project" value="InterPro"/>
</dbReference>
<evidence type="ECO:0000256" key="6">
    <source>
        <dbReference type="ARBA" id="ARBA00023136"/>
    </source>
</evidence>
<dbReference type="PANTHER" id="PTHR30561">
    <property type="entry name" value="SMR FAMILY PROTON-DEPENDENT DRUG EFFLUX TRANSPORTER SUGE"/>
    <property type="match status" value="1"/>
</dbReference>
<keyword evidence="5 8" id="KW-1133">Transmembrane helix</keyword>
<comment type="subcellular location">
    <subcellularLocation>
        <location evidence="1 7">Cell membrane</location>
        <topology evidence="1 7">Multi-pass membrane protein</topology>
    </subcellularLocation>
</comment>
<keyword evidence="4 7" id="KW-0812">Transmembrane</keyword>
<keyword evidence="3" id="KW-1003">Cell membrane</keyword>
<name>A0A5N6S4C4_9BIFI</name>
<comment type="similarity">
    <text evidence="7">Belongs to the drug/metabolite transporter (DMT) superfamily. Small multidrug resistance (SMR) (TC 2.A.7.1) family.</text>
</comment>
<feature type="transmembrane region" description="Helical" evidence="8">
    <location>
        <begin position="56"/>
        <end position="78"/>
    </location>
</feature>
<comment type="caution">
    <text evidence="9">The sequence shown here is derived from an EMBL/GenBank/DDBJ whole genome shotgun (WGS) entry which is preliminary data.</text>
</comment>
<proteinExistence type="inferred from homology"/>
<dbReference type="PANTHER" id="PTHR30561:SF1">
    <property type="entry name" value="MULTIDRUG TRANSPORTER EMRE"/>
    <property type="match status" value="1"/>
</dbReference>
<dbReference type="FunFam" id="1.10.3730.20:FF:000001">
    <property type="entry name" value="Quaternary ammonium compound resistance transporter SugE"/>
    <property type="match status" value="1"/>
</dbReference>
<protein>
    <submittedName>
        <fullName evidence="9">QacE family quaternary ammonium compound efflux SMR transporter</fullName>
    </submittedName>
</protein>
<evidence type="ECO:0000256" key="2">
    <source>
        <dbReference type="ARBA" id="ARBA00022448"/>
    </source>
</evidence>
<accession>A0A5N6S4C4</accession>
<dbReference type="SUPFAM" id="SSF103481">
    <property type="entry name" value="Multidrug resistance efflux transporter EmrE"/>
    <property type="match status" value="1"/>
</dbReference>
<dbReference type="AlphaFoldDB" id="A0A5N6S4C4"/>
<gene>
    <name evidence="9" type="ORF">DDE84_03620</name>
</gene>
<evidence type="ECO:0000256" key="4">
    <source>
        <dbReference type="ARBA" id="ARBA00022692"/>
    </source>
</evidence>
<dbReference type="InterPro" id="IPR037185">
    <property type="entry name" value="EmrE-like"/>
</dbReference>
<feature type="transmembrane region" description="Helical" evidence="8">
    <location>
        <begin position="26"/>
        <end position="49"/>
    </location>
</feature>
<evidence type="ECO:0000313" key="9">
    <source>
        <dbReference type="EMBL" id="KAE8129177.1"/>
    </source>
</evidence>
<keyword evidence="10" id="KW-1185">Reference proteome</keyword>
<sequence length="105" mass="11298">MSWLYLLLAIGCEVLGTTTLKGSQHLLSVNTAVMLSAYGLSLVFLSLALKRIDIGVAYAIWSGLGITAIEVIGVLAFHERLDCMKIIFIALILVGTIGLNFTRVS</sequence>
<evidence type="ECO:0000256" key="3">
    <source>
        <dbReference type="ARBA" id="ARBA00022475"/>
    </source>
</evidence>
<dbReference type="EMBL" id="QDAG01000003">
    <property type="protein sequence ID" value="KAE8129177.1"/>
    <property type="molecule type" value="Genomic_DNA"/>
</dbReference>
<dbReference type="RefSeq" id="WP_152580382.1">
    <property type="nucleotide sequence ID" value="NZ_JAKVIV010000007.1"/>
</dbReference>
<dbReference type="OrthoDB" id="21828at2"/>
<dbReference type="Proteomes" id="UP000325415">
    <property type="component" value="Unassembled WGS sequence"/>
</dbReference>
<dbReference type="GO" id="GO:0005886">
    <property type="term" value="C:plasma membrane"/>
    <property type="evidence" value="ECO:0007669"/>
    <property type="project" value="UniProtKB-SubCell"/>
</dbReference>
<evidence type="ECO:0000256" key="5">
    <source>
        <dbReference type="ARBA" id="ARBA00022989"/>
    </source>
</evidence>
<keyword evidence="6 8" id="KW-0472">Membrane</keyword>
<dbReference type="InterPro" id="IPR000390">
    <property type="entry name" value="Small_drug/metabolite_transptr"/>
</dbReference>
<dbReference type="InterPro" id="IPR045324">
    <property type="entry name" value="Small_multidrug_res"/>
</dbReference>
<evidence type="ECO:0000256" key="7">
    <source>
        <dbReference type="RuleBase" id="RU003942"/>
    </source>
</evidence>
<keyword evidence="2" id="KW-0813">Transport</keyword>
<dbReference type="GeneID" id="78126781"/>